<feature type="transmembrane region" description="Helical" evidence="2">
    <location>
        <begin position="270"/>
        <end position="287"/>
    </location>
</feature>
<keyword evidence="2" id="KW-1133">Transmembrane helix</keyword>
<feature type="transmembrane region" description="Helical" evidence="2">
    <location>
        <begin position="363"/>
        <end position="381"/>
    </location>
</feature>
<proteinExistence type="predicted"/>
<evidence type="ECO:0000259" key="3">
    <source>
        <dbReference type="Pfam" id="PF01757"/>
    </source>
</evidence>
<name>A0ABP6ASQ2_9ACTN</name>
<accession>A0ABP6ASQ2</accession>
<dbReference type="GO" id="GO:0016787">
    <property type="term" value="F:hydrolase activity"/>
    <property type="evidence" value="ECO:0007669"/>
    <property type="project" value="UniProtKB-KW"/>
</dbReference>
<gene>
    <name evidence="5" type="ORF">GCM10010201_20510</name>
</gene>
<keyword evidence="2" id="KW-0472">Membrane</keyword>
<dbReference type="InterPro" id="IPR002656">
    <property type="entry name" value="Acyl_transf_3_dom"/>
</dbReference>
<sequence>MTSPTTSPDVPPCPAGAAARPLPQRAHEAAPIAPEAPAPPARRALRGDIEGLRAIAVLLVVLSHAGVTSLAGGFVGVDVFFVISGYVITAGLLREAARTGTVSLRTFYARRAVRLIPAAAPVLVAVLVGAWLLTPLRAVQTAWDVIASSVYLINLRLAQTGTDYFAAGEPPSPVQHFWSLAVEEQFYLLWPLLLLLLLRRSRRDATDGLPRRRILTWVAVIAVASLALSVWLSARHLAWAYFGSPTRVWELAAGALLATATVRMPTRARLPLAVAGLGAIAAAALAFDERTVFPGYAALLPVAGTVAVIAAGAGGSAGLTDRLLGSAPARLLGKLSYSWYLWHWPALVFGAALLGRAPHLVESLGFVTVALGLAAASHHWLENPVRHRPTLRHSPRRGLALGGSLSAATAAVAVLATLITPTVAGRTSADDPTELVAEAPSPQRRLTQLLAASAARPVVPANLTPPLVTALENKPTFYRDGCHELDDPARNARKCRYGAPDGARTVVLLGDSHAGHWFPALNTIAVERGWRLIVFVRNECSAASVTVFGFSDRRLLPECTRWRKGALEQIRKLAPDLIVTSSIGSSTTAADGGPDNDQVWVRGWLASLEKIKAKGARVAYINTTPHLREDLLPCLAANLDNAAPCQRSQAEAVPLPDRRRAVAGALAAAGASVIEPTPWLCTKATCPALVGNTLVYRDNTHLTTHYSTLLTPMLAARLDKIMKARTQPVQAHGV</sequence>
<keyword evidence="2" id="KW-0812">Transmembrane</keyword>
<dbReference type="EMBL" id="BAAARY010000007">
    <property type="protein sequence ID" value="GAA2522384.1"/>
    <property type="molecule type" value="Genomic_DNA"/>
</dbReference>
<feature type="transmembrane region" description="Helical" evidence="2">
    <location>
        <begin position="401"/>
        <end position="419"/>
    </location>
</feature>
<feature type="transmembrane region" description="Helical" evidence="2">
    <location>
        <begin position="73"/>
        <end position="93"/>
    </location>
</feature>
<feature type="domain" description="SGNH" evidence="4">
    <location>
        <begin position="482"/>
        <end position="715"/>
    </location>
</feature>
<evidence type="ECO:0000259" key="4">
    <source>
        <dbReference type="Pfam" id="PF19040"/>
    </source>
</evidence>
<protein>
    <submittedName>
        <fullName evidence="5">SGNH hydrolase domain-containing protein</fullName>
    </submittedName>
</protein>
<keyword evidence="5" id="KW-0378">Hydrolase</keyword>
<evidence type="ECO:0000256" key="1">
    <source>
        <dbReference type="SAM" id="MobiDB-lite"/>
    </source>
</evidence>
<dbReference type="Pfam" id="PF01757">
    <property type="entry name" value="Acyl_transf_3"/>
    <property type="match status" value="1"/>
</dbReference>
<feature type="domain" description="Acyltransferase 3" evidence="3">
    <location>
        <begin position="48"/>
        <end position="371"/>
    </location>
</feature>
<feature type="transmembrane region" description="Helical" evidence="2">
    <location>
        <begin position="293"/>
        <end position="319"/>
    </location>
</feature>
<comment type="caution">
    <text evidence="5">The sequence shown here is derived from an EMBL/GenBank/DDBJ whole genome shotgun (WGS) entry which is preliminary data.</text>
</comment>
<evidence type="ECO:0000313" key="5">
    <source>
        <dbReference type="EMBL" id="GAA2522384.1"/>
    </source>
</evidence>
<feature type="region of interest" description="Disordered" evidence="1">
    <location>
        <begin position="1"/>
        <end position="39"/>
    </location>
</feature>
<organism evidence="5 6">
    <name type="scientific">Pilimelia columellifera subsp. columellifera</name>
    <dbReference type="NCBI Taxonomy" id="706583"/>
    <lineage>
        <taxon>Bacteria</taxon>
        <taxon>Bacillati</taxon>
        <taxon>Actinomycetota</taxon>
        <taxon>Actinomycetes</taxon>
        <taxon>Micromonosporales</taxon>
        <taxon>Micromonosporaceae</taxon>
        <taxon>Pilimelia</taxon>
    </lineage>
</organism>
<dbReference type="RefSeq" id="WP_344171627.1">
    <property type="nucleotide sequence ID" value="NZ_BAAARY010000007.1"/>
</dbReference>
<dbReference type="PANTHER" id="PTHR23028">
    <property type="entry name" value="ACETYLTRANSFERASE"/>
    <property type="match status" value="1"/>
</dbReference>
<dbReference type="Pfam" id="PF19040">
    <property type="entry name" value="SGNH"/>
    <property type="match status" value="1"/>
</dbReference>
<feature type="transmembrane region" description="Helical" evidence="2">
    <location>
        <begin position="113"/>
        <end position="133"/>
    </location>
</feature>
<dbReference type="InterPro" id="IPR050879">
    <property type="entry name" value="Acyltransferase_3"/>
</dbReference>
<keyword evidence="6" id="KW-1185">Reference proteome</keyword>
<dbReference type="PANTHER" id="PTHR23028:SF53">
    <property type="entry name" value="ACYL_TRANSF_3 DOMAIN-CONTAINING PROTEIN"/>
    <property type="match status" value="1"/>
</dbReference>
<dbReference type="Proteomes" id="UP001499978">
    <property type="component" value="Unassembled WGS sequence"/>
</dbReference>
<evidence type="ECO:0000313" key="6">
    <source>
        <dbReference type="Proteomes" id="UP001499978"/>
    </source>
</evidence>
<evidence type="ECO:0000256" key="2">
    <source>
        <dbReference type="SAM" id="Phobius"/>
    </source>
</evidence>
<feature type="transmembrane region" description="Helical" evidence="2">
    <location>
        <begin position="339"/>
        <end position="357"/>
    </location>
</feature>
<dbReference type="InterPro" id="IPR043968">
    <property type="entry name" value="SGNH"/>
</dbReference>
<feature type="transmembrane region" description="Helical" evidence="2">
    <location>
        <begin position="214"/>
        <end position="232"/>
    </location>
</feature>
<reference evidence="6" key="1">
    <citation type="journal article" date="2019" name="Int. J. Syst. Evol. Microbiol.">
        <title>The Global Catalogue of Microorganisms (GCM) 10K type strain sequencing project: providing services to taxonomists for standard genome sequencing and annotation.</title>
        <authorList>
            <consortium name="The Broad Institute Genomics Platform"/>
            <consortium name="The Broad Institute Genome Sequencing Center for Infectious Disease"/>
            <person name="Wu L."/>
            <person name="Ma J."/>
        </authorList>
    </citation>
    <scope>NUCLEOTIDE SEQUENCE [LARGE SCALE GENOMIC DNA]</scope>
    <source>
        <strain evidence="6">JCM 3367</strain>
    </source>
</reference>